<evidence type="ECO:0000313" key="9">
    <source>
        <dbReference type="Proteomes" id="UP000630353"/>
    </source>
</evidence>
<proteinExistence type="inferred from homology"/>
<dbReference type="Gene3D" id="3.50.50.60">
    <property type="entry name" value="FAD/NAD(P)-binding domain"/>
    <property type="match status" value="2"/>
</dbReference>
<keyword evidence="6" id="KW-0560">Oxidoreductase</keyword>
<gene>
    <name evidence="8" type="ORF">GCM10017083_44250</name>
</gene>
<keyword evidence="4" id="KW-0274">FAD</keyword>
<evidence type="ECO:0000256" key="2">
    <source>
        <dbReference type="ARBA" id="ARBA00010139"/>
    </source>
</evidence>
<dbReference type="PANTHER" id="PTHR43098">
    <property type="entry name" value="L-ORNITHINE N(5)-MONOOXYGENASE-RELATED"/>
    <property type="match status" value="1"/>
</dbReference>
<accession>A0A918XX17</accession>
<dbReference type="PANTHER" id="PTHR43098:SF3">
    <property type="entry name" value="L-ORNITHINE N(5)-MONOOXYGENASE-RELATED"/>
    <property type="match status" value="1"/>
</dbReference>
<comment type="caution">
    <text evidence="8">The sequence shown here is derived from an EMBL/GenBank/DDBJ whole genome shotgun (WGS) entry which is preliminary data.</text>
</comment>
<protein>
    <submittedName>
        <fullName evidence="8">Cyclohexanone monooxygenase</fullName>
    </submittedName>
</protein>
<dbReference type="Pfam" id="PF13738">
    <property type="entry name" value="Pyr_redox_3"/>
    <property type="match status" value="1"/>
</dbReference>
<evidence type="ECO:0000256" key="3">
    <source>
        <dbReference type="ARBA" id="ARBA00022630"/>
    </source>
</evidence>
<reference evidence="8" key="1">
    <citation type="journal article" date="2014" name="Int. J. Syst. Evol. Microbiol.">
        <title>Complete genome sequence of Corynebacterium casei LMG S-19264T (=DSM 44701T), isolated from a smear-ripened cheese.</title>
        <authorList>
            <consortium name="US DOE Joint Genome Institute (JGI-PGF)"/>
            <person name="Walter F."/>
            <person name="Albersmeier A."/>
            <person name="Kalinowski J."/>
            <person name="Ruckert C."/>
        </authorList>
    </citation>
    <scope>NUCLEOTIDE SEQUENCE</scope>
    <source>
        <strain evidence="8">KCTC 42651</strain>
    </source>
</reference>
<dbReference type="Proteomes" id="UP000630353">
    <property type="component" value="Unassembled WGS sequence"/>
</dbReference>
<evidence type="ECO:0000256" key="6">
    <source>
        <dbReference type="ARBA" id="ARBA00023002"/>
    </source>
</evidence>
<dbReference type="EMBL" id="BMZS01000011">
    <property type="protein sequence ID" value="GHD59635.1"/>
    <property type="molecule type" value="Genomic_DNA"/>
</dbReference>
<dbReference type="SUPFAM" id="SSF51905">
    <property type="entry name" value="FAD/NAD(P)-binding domain"/>
    <property type="match status" value="2"/>
</dbReference>
<organism evidence="8 9">
    <name type="scientific">Thalassobaculum fulvum</name>
    <dbReference type="NCBI Taxonomy" id="1633335"/>
    <lineage>
        <taxon>Bacteria</taxon>
        <taxon>Pseudomonadati</taxon>
        <taxon>Pseudomonadota</taxon>
        <taxon>Alphaproteobacteria</taxon>
        <taxon>Rhodospirillales</taxon>
        <taxon>Thalassobaculaceae</taxon>
        <taxon>Thalassobaculum</taxon>
    </lineage>
</organism>
<evidence type="ECO:0000256" key="1">
    <source>
        <dbReference type="ARBA" id="ARBA00001974"/>
    </source>
</evidence>
<evidence type="ECO:0000256" key="4">
    <source>
        <dbReference type="ARBA" id="ARBA00022827"/>
    </source>
</evidence>
<keyword evidence="5" id="KW-0521">NADP</keyword>
<comment type="similarity">
    <text evidence="2">Belongs to the FAD-binding monooxygenase family.</text>
</comment>
<keyword evidence="3" id="KW-0285">Flavoprotein</keyword>
<dbReference type="GO" id="GO:0004497">
    <property type="term" value="F:monooxygenase activity"/>
    <property type="evidence" value="ECO:0007669"/>
    <property type="project" value="UniProtKB-KW"/>
</dbReference>
<comment type="cofactor">
    <cofactor evidence="1">
        <name>FAD</name>
        <dbReference type="ChEBI" id="CHEBI:57692"/>
    </cofactor>
</comment>
<dbReference type="InterPro" id="IPR050775">
    <property type="entry name" value="FAD-binding_Monooxygenases"/>
</dbReference>
<evidence type="ECO:0000313" key="8">
    <source>
        <dbReference type="EMBL" id="GHD59635.1"/>
    </source>
</evidence>
<sequence>MLQADPATDLDVVIVGAGFAGLYMLHRLRGMGFRATVLEAGSGVGGTWYWNRYPGARCDIESIQYSYQFDDALQQEWEWSERYATQPEILAYAEHVADRFDLRRDIRFDTRVSKATYDEAGHRWTLETEAGDRVTATFCVMATGCLSSSNTPDFPGRDSFRGATYHTGNWPHEGVDFTGKRVAVIGTGSSAIQSIPLIAEQAAHLTVFQRTPNYTIPAHNAPLDPERVRAVKADYPALRAWGKRMVNGIAFHPNVHPAKEASPEELKREYEKRWAEGGLTFMGAFNDLMLDEAANATAAEFVRGKIREIVKDPETAEKLCPTNVIGCKRLCVDTGYYATYNRPNVTLVDISGSPIEAITPNGVKVGGIEYAVDAIVYATGFDAMTGALLKVDIRGKGGLRLRDKWKEGPRSYLGLAIAGFPNLFTVTGPGSPSVLTNMLPTIEQHVEWITDCFGWLREHGQDRIEASAAAEDAWVGHNAEVAGTTLRSTCSSWYVGANVPGKPRVFMPYIGGFPAYVARCDEVAANGYEGFAVGA</sequence>
<keyword evidence="9" id="KW-1185">Reference proteome</keyword>
<reference evidence="8" key="2">
    <citation type="submission" date="2020-09" db="EMBL/GenBank/DDBJ databases">
        <authorList>
            <person name="Sun Q."/>
            <person name="Kim S."/>
        </authorList>
    </citation>
    <scope>NUCLEOTIDE SEQUENCE</scope>
    <source>
        <strain evidence="8">KCTC 42651</strain>
    </source>
</reference>
<dbReference type="InterPro" id="IPR036188">
    <property type="entry name" value="FAD/NAD-bd_sf"/>
</dbReference>
<dbReference type="PRINTS" id="PR00411">
    <property type="entry name" value="PNDRDTASEI"/>
</dbReference>
<name>A0A918XX17_9PROT</name>
<keyword evidence="7 8" id="KW-0503">Monooxygenase</keyword>
<evidence type="ECO:0000256" key="5">
    <source>
        <dbReference type="ARBA" id="ARBA00022857"/>
    </source>
</evidence>
<dbReference type="RefSeq" id="WP_189993748.1">
    <property type="nucleotide sequence ID" value="NZ_BMZS01000011.1"/>
</dbReference>
<evidence type="ECO:0000256" key="7">
    <source>
        <dbReference type="ARBA" id="ARBA00023033"/>
    </source>
</evidence>
<dbReference type="AlphaFoldDB" id="A0A918XX17"/>